<keyword evidence="5" id="KW-0677">Repeat</keyword>
<dbReference type="EMBL" id="LRBV02000009">
    <property type="status" value="NOT_ANNOTATED_CDS"/>
    <property type="molecule type" value="Genomic_DNA"/>
</dbReference>
<dbReference type="SUPFAM" id="SSF52058">
    <property type="entry name" value="L domain-like"/>
    <property type="match status" value="2"/>
</dbReference>
<evidence type="ECO:0000256" key="12">
    <source>
        <dbReference type="SAM" id="Phobius"/>
    </source>
</evidence>
<dbReference type="FunFam" id="3.80.10.10:FF:000233">
    <property type="entry name" value="Leucine-rich repeat receptor-like protein kinase TDR"/>
    <property type="match status" value="1"/>
</dbReference>
<dbReference type="InterPro" id="IPR001611">
    <property type="entry name" value="Leu-rich_rpt"/>
</dbReference>
<reference evidence="14 15" key="1">
    <citation type="journal article" date="2016" name="G3 (Bethesda)">
        <title>First Draft Assembly and Annotation of the Genome of a California Endemic Oak Quercus lobata Nee (Fagaceae).</title>
        <authorList>
            <person name="Sork V.L."/>
            <person name="Fitz-Gibbon S.T."/>
            <person name="Puiu D."/>
            <person name="Crepeau M."/>
            <person name="Gugger P.F."/>
            <person name="Sherman R."/>
            <person name="Stevens K."/>
            <person name="Langley C.H."/>
            <person name="Pellegrini M."/>
            <person name="Salzberg S.L."/>
        </authorList>
    </citation>
    <scope>NUCLEOTIDE SEQUENCE [LARGE SCALE GENOMIC DNA]</scope>
    <source>
        <strain evidence="14 15">cv. SW786</strain>
    </source>
</reference>
<keyword evidence="6" id="KW-0547">Nucleotide-binding</keyword>
<evidence type="ECO:0000313" key="14">
    <source>
        <dbReference type="EnsemblPlants" id="QL09p046045:mrna"/>
    </source>
</evidence>
<dbReference type="FunFam" id="3.80.10.10:FF:000095">
    <property type="entry name" value="LRR receptor-like serine/threonine-protein kinase GSO1"/>
    <property type="match status" value="1"/>
</dbReference>
<evidence type="ECO:0000256" key="10">
    <source>
        <dbReference type="ARBA" id="ARBA00023180"/>
    </source>
</evidence>
<dbReference type="InterPro" id="IPR050647">
    <property type="entry name" value="Plant_LRR-RLKs"/>
</dbReference>
<evidence type="ECO:0000256" key="4">
    <source>
        <dbReference type="ARBA" id="ARBA00022729"/>
    </source>
</evidence>
<keyword evidence="4 13" id="KW-0732">Signal</keyword>
<accession>A0A7N2MLI0</accession>
<proteinExistence type="predicted"/>
<evidence type="ECO:0000256" key="2">
    <source>
        <dbReference type="ARBA" id="ARBA00022614"/>
    </source>
</evidence>
<feature type="signal peptide" evidence="13">
    <location>
        <begin position="1"/>
        <end position="26"/>
    </location>
</feature>
<dbReference type="Proteomes" id="UP000594261">
    <property type="component" value="Chromosome 9"/>
</dbReference>
<dbReference type="InterPro" id="IPR032675">
    <property type="entry name" value="LRR_dom_sf"/>
</dbReference>
<comment type="subcellular location">
    <subcellularLocation>
        <location evidence="1">Membrane</location>
        <topology evidence="1">Single-pass membrane protein</topology>
    </subcellularLocation>
</comment>
<keyword evidence="9 12" id="KW-0472">Membrane</keyword>
<keyword evidence="10" id="KW-0325">Glycoprotein</keyword>
<organism evidence="14 15">
    <name type="scientific">Quercus lobata</name>
    <name type="common">Valley oak</name>
    <dbReference type="NCBI Taxonomy" id="97700"/>
    <lineage>
        <taxon>Eukaryota</taxon>
        <taxon>Viridiplantae</taxon>
        <taxon>Streptophyta</taxon>
        <taxon>Embryophyta</taxon>
        <taxon>Tracheophyta</taxon>
        <taxon>Spermatophyta</taxon>
        <taxon>Magnoliopsida</taxon>
        <taxon>eudicotyledons</taxon>
        <taxon>Gunneridae</taxon>
        <taxon>Pentapetalae</taxon>
        <taxon>rosids</taxon>
        <taxon>fabids</taxon>
        <taxon>Fagales</taxon>
        <taxon>Fagaceae</taxon>
        <taxon>Quercus</taxon>
    </lineage>
</organism>
<dbReference type="SMART" id="SM00365">
    <property type="entry name" value="LRR_SD22"/>
    <property type="match status" value="6"/>
</dbReference>
<dbReference type="PROSITE" id="PS51450">
    <property type="entry name" value="LRR"/>
    <property type="match status" value="1"/>
</dbReference>
<dbReference type="Gene3D" id="3.80.10.10">
    <property type="entry name" value="Ribonuclease Inhibitor"/>
    <property type="match status" value="5"/>
</dbReference>
<sequence length="1009" mass="112587">MGCLTWQYQVLCLLSFLFLHAPSSFSSSLSSNSQCSALLQFNNSFSIDSSLFPPPNNIYPHLPLCYTSYPKTASWKEDKHCCSWDGVDCDKNTGHVIGLDLSCSWLSGTIHSNSTLFLLRHLRTLSLAGNNFYPSLISSEFGQFKSLTHLNLSYSYFSGQIPSEISQLSSLVSLDLSSTNNMLIETPIWNNLTLLRELHLDYTDMSSIRPKSLMNLSSSLTTLSLHGCNLQGKLKNSILLLPSLQTLDLGSNPNLNVSLPKSNWSSSSLKFLDLSMIRFSGEIPDFIGNLKSLKYLDLSYCNFSGPIPTLLGNLTQITDLILSWNRFIGSIPTSLGNLTQLTLLDLSANKFSGMIPACLGNLTKLTSLFLSSNSFNGLVPSSLLNLPNLSTLYLDYNQLVGPLPNHVSGLNLTHLSLSSNFLNGTLPSWLFNLPSLVHLHISSNQFIGEIGEFKSNSLEELGLGHNKLQGSLPRSISRLVNLTLLSLPSNNLSIMLDFEIFSELKNLQYLDFSNNLVSINNNVAYTLPNLKQINLSSSNISEFPIFLRTATNLQNLDLSNNSIYGQAPRWLGDMGRDSLYFLDLSYNLLQGPFLNLKFLGLLYIFISNNKLSGEIPCLICKISLEVLDLSHNDLSGTVPKCLVHSNVLKVLDLRMNSLHGTIPTTFYKRNDFRTINLNGNQLEGPLPRSLAYCTNLEVLDLGNNKINGVFPYWLGSLQNLRVLVIRSNRFQGHIGNPKTKFPFPNLRIIDISNNQFNGPLPSKYFKHLNAMMSVHKSDVALDYMGEMYYSDSVNVMLKGHDTKLVRILTVFTSIDFSNNRFTGEMPKIIGRLTSLKGLNFSHNNLTGYIPSSFGNLTNLESLDLSFNKLSGEIPNQLVNLQWLEVLKLSHNQLIGHIPSGKQFYTFNNDSYTENLGLCGFPLSRTCNNHVSQQPPPSTLQEEENSEPENGFGWQAVSMGYGCGVIFGTLMGYLMFKIGKPKWIVRMVKLEQHIMLRRLKNNTHGRGGRK</sequence>
<dbReference type="Gramene" id="QL09p046045:mrna">
    <property type="protein sequence ID" value="QL09p046045:mrna"/>
    <property type="gene ID" value="QL09p046045"/>
</dbReference>
<evidence type="ECO:0000256" key="13">
    <source>
        <dbReference type="SAM" id="SignalP"/>
    </source>
</evidence>
<evidence type="ECO:0000256" key="6">
    <source>
        <dbReference type="ARBA" id="ARBA00022741"/>
    </source>
</evidence>
<reference evidence="14" key="2">
    <citation type="submission" date="2021-01" db="UniProtKB">
        <authorList>
            <consortium name="EnsemblPlants"/>
        </authorList>
    </citation>
    <scope>IDENTIFICATION</scope>
</reference>
<evidence type="ECO:0008006" key="16">
    <source>
        <dbReference type="Google" id="ProtNLM"/>
    </source>
</evidence>
<dbReference type="Pfam" id="PF13855">
    <property type="entry name" value="LRR_8"/>
    <property type="match status" value="3"/>
</dbReference>
<dbReference type="PANTHER" id="PTHR48056">
    <property type="entry name" value="LRR RECEPTOR-LIKE SERINE/THREONINE-PROTEIN KINASE-RELATED"/>
    <property type="match status" value="1"/>
</dbReference>
<evidence type="ECO:0000256" key="11">
    <source>
        <dbReference type="SAM" id="MobiDB-lite"/>
    </source>
</evidence>
<dbReference type="OMA" id="CRMHANF"/>
<feature type="region of interest" description="Disordered" evidence="11">
    <location>
        <begin position="929"/>
        <end position="948"/>
    </location>
</feature>
<evidence type="ECO:0000256" key="9">
    <source>
        <dbReference type="ARBA" id="ARBA00023136"/>
    </source>
</evidence>
<keyword evidence="7" id="KW-0067">ATP-binding</keyword>
<dbReference type="EnsemblPlants" id="QL09p046045:mrna">
    <property type="protein sequence ID" value="QL09p046045:mrna"/>
    <property type="gene ID" value="QL09p046045"/>
</dbReference>
<dbReference type="SMART" id="SM00369">
    <property type="entry name" value="LRR_TYP"/>
    <property type="match status" value="10"/>
</dbReference>
<dbReference type="PANTHER" id="PTHR48056:SF81">
    <property type="entry name" value="RECEPTOR PROTEIN-TYROSINE KINASE CEPR1"/>
    <property type="match status" value="1"/>
</dbReference>
<dbReference type="SUPFAM" id="SSF52047">
    <property type="entry name" value="RNI-like"/>
    <property type="match status" value="1"/>
</dbReference>
<dbReference type="GO" id="GO:0005524">
    <property type="term" value="F:ATP binding"/>
    <property type="evidence" value="ECO:0007669"/>
    <property type="project" value="UniProtKB-KW"/>
</dbReference>
<evidence type="ECO:0000256" key="7">
    <source>
        <dbReference type="ARBA" id="ARBA00022840"/>
    </source>
</evidence>
<keyword evidence="15" id="KW-1185">Reference proteome</keyword>
<evidence type="ECO:0000256" key="3">
    <source>
        <dbReference type="ARBA" id="ARBA00022692"/>
    </source>
</evidence>
<dbReference type="InterPro" id="IPR003591">
    <property type="entry name" value="Leu-rich_rpt_typical-subtyp"/>
</dbReference>
<dbReference type="PRINTS" id="PR00019">
    <property type="entry name" value="LEURICHRPT"/>
</dbReference>
<dbReference type="Pfam" id="PF00560">
    <property type="entry name" value="LRR_1"/>
    <property type="match status" value="8"/>
</dbReference>
<keyword evidence="8 12" id="KW-1133">Transmembrane helix</keyword>
<evidence type="ECO:0000256" key="8">
    <source>
        <dbReference type="ARBA" id="ARBA00022989"/>
    </source>
</evidence>
<name>A0A7N2MLI0_QUELO</name>
<feature type="chain" id="PRO_5029676324" description="Leucine-rich repeat-containing N-terminal plant-type domain-containing protein" evidence="13">
    <location>
        <begin position="27"/>
        <end position="1009"/>
    </location>
</feature>
<evidence type="ECO:0000313" key="15">
    <source>
        <dbReference type="Proteomes" id="UP000594261"/>
    </source>
</evidence>
<feature type="transmembrane region" description="Helical" evidence="12">
    <location>
        <begin position="951"/>
        <end position="975"/>
    </location>
</feature>
<dbReference type="AlphaFoldDB" id="A0A7N2MLI0"/>
<keyword evidence="2" id="KW-0433">Leucine-rich repeat</keyword>
<keyword evidence="3 12" id="KW-0812">Transmembrane</keyword>
<protein>
    <recommendedName>
        <fullName evidence="16">Leucine-rich repeat-containing N-terminal plant-type domain-containing protein</fullName>
    </recommendedName>
</protein>
<dbReference type="InParanoid" id="A0A7N2MLI0"/>
<evidence type="ECO:0000256" key="5">
    <source>
        <dbReference type="ARBA" id="ARBA00022737"/>
    </source>
</evidence>
<evidence type="ECO:0000256" key="1">
    <source>
        <dbReference type="ARBA" id="ARBA00004167"/>
    </source>
</evidence>
<dbReference type="GO" id="GO:0009791">
    <property type="term" value="P:post-embryonic development"/>
    <property type="evidence" value="ECO:0007669"/>
    <property type="project" value="UniProtKB-ARBA"/>
</dbReference>
<dbReference type="GO" id="GO:0016020">
    <property type="term" value="C:membrane"/>
    <property type="evidence" value="ECO:0007669"/>
    <property type="project" value="UniProtKB-SubCell"/>
</dbReference>